<gene>
    <name evidence="2" type="ORF">ET524_08155</name>
</gene>
<dbReference type="RefSeq" id="WP_129424835.1">
    <property type="nucleotide sequence ID" value="NZ_SDPW01000001.1"/>
</dbReference>
<dbReference type="EMBL" id="SDPW01000001">
    <property type="protein sequence ID" value="RXZ54452.1"/>
    <property type="molecule type" value="Genomic_DNA"/>
</dbReference>
<sequence length="131" mass="15140">MDYKVKEGRRTRVHKMYVGVVVHVTDEGRVDPLVVCWPDGRTFRIDEVLYRGQPGQMQKGAKTTRYHVRFGRHETDLFQERREGSPAIGAPETDRWWVYAEDVTIEGAEPKMAKGPKNRKTAGQGRLNSRR</sequence>
<dbReference type="OrthoDB" id="1683857at2"/>
<proteinExistence type="predicted"/>
<dbReference type="Proteomes" id="UP000293345">
    <property type="component" value="Unassembled WGS sequence"/>
</dbReference>
<feature type="region of interest" description="Disordered" evidence="1">
    <location>
        <begin position="108"/>
        <end position="131"/>
    </location>
</feature>
<dbReference type="AlphaFoldDB" id="A0A4Q2K527"/>
<evidence type="ECO:0000313" key="2">
    <source>
        <dbReference type="EMBL" id="RXZ54452.1"/>
    </source>
</evidence>
<organism evidence="2 3">
    <name type="scientific">Senegalimassilia faecalis</name>
    <dbReference type="NCBI Taxonomy" id="2509433"/>
    <lineage>
        <taxon>Bacteria</taxon>
        <taxon>Bacillati</taxon>
        <taxon>Actinomycetota</taxon>
        <taxon>Coriobacteriia</taxon>
        <taxon>Coriobacteriales</taxon>
        <taxon>Coriobacteriaceae</taxon>
        <taxon>Senegalimassilia</taxon>
    </lineage>
</organism>
<evidence type="ECO:0000256" key="1">
    <source>
        <dbReference type="SAM" id="MobiDB-lite"/>
    </source>
</evidence>
<comment type="caution">
    <text evidence="2">The sequence shown here is derived from an EMBL/GenBank/DDBJ whole genome shotgun (WGS) entry which is preliminary data.</text>
</comment>
<evidence type="ECO:0000313" key="3">
    <source>
        <dbReference type="Proteomes" id="UP000293345"/>
    </source>
</evidence>
<keyword evidence="3" id="KW-1185">Reference proteome</keyword>
<name>A0A4Q2K527_9ACTN</name>
<protein>
    <submittedName>
        <fullName evidence="2">Uncharacterized protein</fullName>
    </submittedName>
</protein>
<reference evidence="2 3" key="1">
    <citation type="submission" date="2019-01" db="EMBL/GenBank/DDBJ databases">
        <title>Senegalimassilia sp. nov. KGMB04484 isolated human feces.</title>
        <authorList>
            <person name="Han K.-I."/>
            <person name="Kim J.-S."/>
            <person name="Lee K.C."/>
            <person name="Suh M.K."/>
            <person name="Eom M.K."/>
            <person name="Lee J.H."/>
            <person name="Park S.-H."/>
            <person name="Kang S.W."/>
            <person name="Park J.-E."/>
            <person name="Oh B.S."/>
            <person name="Yu S.Y."/>
            <person name="Choi S.-H."/>
            <person name="Lee D.H."/>
            <person name="Yoon H."/>
            <person name="Kim B.-Y."/>
            <person name="Lee J.H."/>
            <person name="Lee J.-S."/>
        </authorList>
    </citation>
    <scope>NUCLEOTIDE SEQUENCE [LARGE SCALE GENOMIC DNA]</scope>
    <source>
        <strain evidence="2 3">KGMB04484</strain>
    </source>
</reference>
<accession>A0A4Q2K527</accession>